<evidence type="ECO:0000313" key="1">
    <source>
        <dbReference type="EMBL" id="OAY26671.1"/>
    </source>
</evidence>
<protein>
    <submittedName>
        <fullName evidence="1">Uncharacterized protein</fullName>
    </submittedName>
</protein>
<dbReference type="EMBL" id="CM004402">
    <property type="protein sequence ID" value="OAY26671.1"/>
    <property type="molecule type" value="Genomic_DNA"/>
</dbReference>
<accession>A0A2C9UAG8</accession>
<dbReference type="AlphaFoldDB" id="A0A2C9UAG8"/>
<name>A0A2C9UAG8_MANES</name>
<gene>
    <name evidence="1" type="ORF">MANES_16G065700</name>
</gene>
<sequence length="52" mass="5979">MFGLLALPGDKIRQSSSYPLSPGHLFSSLYDRQFGKTGNRQTFHRRNSNHTR</sequence>
<proteinExistence type="predicted"/>
<reference evidence="1" key="1">
    <citation type="submission" date="2016-02" db="EMBL/GenBank/DDBJ databases">
        <title>WGS assembly of Manihot esculenta.</title>
        <authorList>
            <person name="Bredeson J.V."/>
            <person name="Prochnik S.E."/>
            <person name="Lyons J.B."/>
            <person name="Schmutz J."/>
            <person name="Grimwood J."/>
            <person name="Vrebalov J."/>
            <person name="Bart R.S."/>
            <person name="Amuge T."/>
            <person name="Ferguson M.E."/>
            <person name="Green R."/>
            <person name="Putnam N."/>
            <person name="Stites J."/>
            <person name="Rounsley S."/>
            <person name="Rokhsar D.S."/>
        </authorList>
    </citation>
    <scope>NUCLEOTIDE SEQUENCE [LARGE SCALE GENOMIC DNA]</scope>
    <source>
        <tissue evidence="1">Leaf</tissue>
    </source>
</reference>
<organism evidence="1">
    <name type="scientific">Manihot esculenta</name>
    <name type="common">Cassava</name>
    <name type="synonym">Jatropha manihot</name>
    <dbReference type="NCBI Taxonomy" id="3983"/>
    <lineage>
        <taxon>Eukaryota</taxon>
        <taxon>Viridiplantae</taxon>
        <taxon>Streptophyta</taxon>
        <taxon>Embryophyta</taxon>
        <taxon>Tracheophyta</taxon>
        <taxon>Spermatophyta</taxon>
        <taxon>Magnoliopsida</taxon>
        <taxon>eudicotyledons</taxon>
        <taxon>Gunneridae</taxon>
        <taxon>Pentapetalae</taxon>
        <taxon>rosids</taxon>
        <taxon>fabids</taxon>
        <taxon>Malpighiales</taxon>
        <taxon>Euphorbiaceae</taxon>
        <taxon>Crotonoideae</taxon>
        <taxon>Manihoteae</taxon>
        <taxon>Manihot</taxon>
    </lineage>
</organism>